<organism evidence="4 5">
    <name type="scientific">Aerococcus urinaehominis</name>
    <dbReference type="NCBI Taxonomy" id="128944"/>
    <lineage>
        <taxon>Bacteria</taxon>
        <taxon>Bacillati</taxon>
        <taxon>Bacillota</taxon>
        <taxon>Bacilli</taxon>
        <taxon>Lactobacillales</taxon>
        <taxon>Aerococcaceae</taxon>
        <taxon>Aerococcus</taxon>
    </lineage>
</organism>
<accession>A0A0X8FKK5</accession>
<sequence length="442" mass="47790">MSSKRINYSKLSREDRIQSLVQLGYLNADQAQSLINNQGLSAQLADQMIENAVGSYGLPLGFVPQLIVNHQDYLIPMATEEASVIAAASFGSQIINRNGGCQAEVTQSLLTGQIAFYGFDPQDEDRLTEFVNQDQDRLLALANQVKPSLLARGGGARHIYTTFKGEASQGTRFFILYLDLDSQEAMGANTMNTILEVLKDELVARFQDQINPEIQALMAILSNYSPQSLVTASCQIKGRQLKGGGLKGGQVAQRIALASQLAQVDRYRATTHNKGIMNGIDALVLATGNDWRAVEAGIHAYASQDGHYRGLAQWSYDGEADLLTGQITLPLTLGTVGGSIANHPQAQINLDLLGRPTSQELMMVVAGLALAQNLAALRALVAEGIQAGHMSLQYRNLALQVGAQDQEVAELAQALKDSQIPVSQDLARQILADMRAKQEDKS</sequence>
<comment type="pathway">
    <text evidence="3">Metabolic intermediate metabolism; (R)-mevalonate degradation; (S)-3-hydroxy-3-methylglutaryl-CoA from (R)-mevalonate: step 1/1.</text>
</comment>
<dbReference type="InterPro" id="IPR009023">
    <property type="entry name" value="HMG_CoA_Rdtase_NAD(P)-bd_sf"/>
</dbReference>
<dbReference type="GO" id="GO:0140643">
    <property type="term" value="F:hydroxymethylglutaryl-CoA reductase (NADH) activity"/>
    <property type="evidence" value="ECO:0007669"/>
    <property type="project" value="UniProtKB-EC"/>
</dbReference>
<keyword evidence="5" id="KW-1185">Reference proteome</keyword>
<dbReference type="STRING" id="128944.AWM75_03010"/>
<dbReference type="Gene3D" id="3.90.770.10">
    <property type="entry name" value="3-hydroxy-3-methylglutaryl-coenzyme A Reductase, Chain A, domain 2"/>
    <property type="match status" value="2"/>
</dbReference>
<dbReference type="GO" id="GO:0004420">
    <property type="term" value="F:hydroxymethylglutaryl-CoA reductase (NADPH) activity"/>
    <property type="evidence" value="ECO:0007669"/>
    <property type="project" value="InterPro"/>
</dbReference>
<comment type="similarity">
    <text evidence="1 3">Belongs to the HMG-CoA reductase family.</text>
</comment>
<dbReference type="Pfam" id="PF00368">
    <property type="entry name" value="HMG-CoA_red"/>
    <property type="match status" value="1"/>
</dbReference>
<evidence type="ECO:0000313" key="5">
    <source>
        <dbReference type="Proteomes" id="UP000062260"/>
    </source>
</evidence>
<dbReference type="NCBIfam" id="TIGR00532">
    <property type="entry name" value="HMG_CoA_R_NAD"/>
    <property type="match status" value="1"/>
</dbReference>
<dbReference type="RefSeq" id="WP_067978052.1">
    <property type="nucleotide sequence ID" value="NZ_CP014163.1"/>
</dbReference>
<dbReference type="PANTHER" id="PTHR10572">
    <property type="entry name" value="3-HYDROXY-3-METHYLGLUTARYL-COENZYME A REDUCTASE"/>
    <property type="match status" value="1"/>
</dbReference>
<evidence type="ECO:0000256" key="3">
    <source>
        <dbReference type="RuleBase" id="RU361219"/>
    </source>
</evidence>
<gene>
    <name evidence="4" type="ORF">AWM75_03010</name>
</gene>
<evidence type="ECO:0000256" key="1">
    <source>
        <dbReference type="ARBA" id="ARBA00007661"/>
    </source>
</evidence>
<evidence type="ECO:0000256" key="2">
    <source>
        <dbReference type="ARBA" id="ARBA00023002"/>
    </source>
</evidence>
<name>A0A0X8FKK5_9LACT</name>
<dbReference type="InterPro" id="IPR009029">
    <property type="entry name" value="HMG_CoA_Rdtase_sub-bd_dom_sf"/>
</dbReference>
<protein>
    <recommendedName>
        <fullName evidence="3">3-hydroxy-3-methylglutaryl coenzyme A reductase</fullName>
        <shortName evidence="3">HMG-CoA reductase</shortName>
        <ecNumber evidence="3">1.1.1.88</ecNumber>
    </recommendedName>
</protein>
<dbReference type="PRINTS" id="PR00071">
    <property type="entry name" value="HMGCOARDTASE"/>
</dbReference>
<dbReference type="SUPFAM" id="SSF55035">
    <property type="entry name" value="NAD-binding domain of HMG-CoA reductase"/>
    <property type="match status" value="1"/>
</dbReference>
<evidence type="ECO:0000313" key="4">
    <source>
        <dbReference type="EMBL" id="AMB99030.1"/>
    </source>
</evidence>
<dbReference type="AlphaFoldDB" id="A0A0X8FKK5"/>
<dbReference type="InterPro" id="IPR023074">
    <property type="entry name" value="HMG_CoA_Rdtase_cat_sf"/>
</dbReference>
<dbReference type="Proteomes" id="UP000062260">
    <property type="component" value="Chromosome"/>
</dbReference>
<dbReference type="InterPro" id="IPR002202">
    <property type="entry name" value="HMG_CoA_Rdtase"/>
</dbReference>
<dbReference type="Gene3D" id="1.10.8.660">
    <property type="match status" value="1"/>
</dbReference>
<proteinExistence type="inferred from homology"/>
<dbReference type="PROSITE" id="PS50065">
    <property type="entry name" value="HMG_COA_REDUCTASE_4"/>
    <property type="match status" value="1"/>
</dbReference>
<keyword evidence="2 3" id="KW-0560">Oxidoreductase</keyword>
<dbReference type="GO" id="GO:0015936">
    <property type="term" value="P:coenzyme A metabolic process"/>
    <property type="evidence" value="ECO:0007669"/>
    <property type="project" value="InterPro"/>
</dbReference>
<dbReference type="EC" id="1.1.1.88" evidence="3"/>
<dbReference type="SUPFAM" id="SSF56542">
    <property type="entry name" value="Substrate-binding domain of HMG-CoA reductase"/>
    <property type="match status" value="1"/>
</dbReference>
<dbReference type="UniPathway" id="UPA00257">
    <property type="reaction ID" value="UER00367"/>
</dbReference>
<dbReference type="CDD" id="cd00644">
    <property type="entry name" value="HMG-CoA_reductase_classII"/>
    <property type="match status" value="1"/>
</dbReference>
<comment type="catalytic activity">
    <reaction evidence="3">
        <text>(R)-mevalonate + 2 NAD(+) + CoA = (3S)-3-hydroxy-3-methylglutaryl-CoA + 2 NADH + 2 H(+)</text>
        <dbReference type="Rhea" id="RHEA:14833"/>
        <dbReference type="ChEBI" id="CHEBI:15378"/>
        <dbReference type="ChEBI" id="CHEBI:36464"/>
        <dbReference type="ChEBI" id="CHEBI:43074"/>
        <dbReference type="ChEBI" id="CHEBI:57287"/>
        <dbReference type="ChEBI" id="CHEBI:57540"/>
        <dbReference type="ChEBI" id="CHEBI:57945"/>
        <dbReference type="EC" id="1.1.1.88"/>
    </reaction>
</comment>
<reference evidence="4 5" key="1">
    <citation type="journal article" date="2016" name="Genome Announc.">
        <title>Complete Genome Sequences of Aerococcus christensenii CCUG 28831T, Aerococcus sanguinicola CCUG 43001T, Aerococcus urinae CCUG 36881T, Aerococcus urinaeequi CCUG 28094T, Aerococcus urinaehominis CCUG 42038 BT, and Aerococcus viridans CCUG 4311T.</title>
        <authorList>
            <person name="Carkaci D."/>
            <person name="Dargis R."/>
            <person name="Nielsen X.C."/>
            <person name="Skovgaard O."/>
            <person name="Fuursted K."/>
            <person name="Christensen J.J."/>
        </authorList>
    </citation>
    <scope>NUCLEOTIDE SEQUENCE [LARGE SCALE GENOMIC DNA]</scope>
    <source>
        <strain evidence="4 5">CCUG42038B</strain>
    </source>
</reference>
<dbReference type="EMBL" id="CP014163">
    <property type="protein sequence ID" value="AMB99030.1"/>
    <property type="molecule type" value="Genomic_DNA"/>
</dbReference>
<keyword evidence="3" id="KW-0520">NAD</keyword>
<reference evidence="5" key="2">
    <citation type="submission" date="2016-01" db="EMBL/GenBank/DDBJ databases">
        <title>Six Aerococcus type strain genome sequencing and assembly using PacBio and Illumina Hiseq.</title>
        <authorList>
            <person name="Carkaci D."/>
            <person name="Dargis R."/>
            <person name="Nielsen X.C."/>
            <person name="Skovgaard O."/>
            <person name="Fuursted K."/>
            <person name="Christensen J.J."/>
        </authorList>
    </citation>
    <scope>NUCLEOTIDE SEQUENCE [LARGE SCALE GENOMIC DNA]</scope>
    <source>
        <strain evidence="5">CCUG42038B</strain>
    </source>
</reference>
<dbReference type="KEGG" id="auh:AWM75_03010"/>
<dbReference type="PANTHER" id="PTHR10572:SF24">
    <property type="entry name" value="3-HYDROXY-3-METHYLGLUTARYL-COENZYME A REDUCTASE"/>
    <property type="match status" value="1"/>
</dbReference>
<dbReference type="InterPro" id="IPR004553">
    <property type="entry name" value="HMG_CoA_Rdtase_bac-typ"/>
</dbReference>